<dbReference type="EMBL" id="JAXCGZ010015277">
    <property type="protein sequence ID" value="KAK7070639.1"/>
    <property type="molecule type" value="Genomic_DNA"/>
</dbReference>
<keyword evidence="5" id="KW-0121">Carboxypeptidase</keyword>
<dbReference type="SUPFAM" id="SSF47672">
    <property type="entry name" value="Transferrin receptor-like dimerisation domain"/>
    <property type="match status" value="1"/>
</dbReference>
<dbReference type="InterPro" id="IPR039373">
    <property type="entry name" value="Peptidase_M28B"/>
</dbReference>
<dbReference type="PANTHER" id="PTHR10404">
    <property type="entry name" value="N-ACETYLATED-ALPHA-LINKED ACIDIC DIPEPTIDASE"/>
    <property type="match status" value="1"/>
</dbReference>
<proteinExistence type="inferred from homology"/>
<dbReference type="SUPFAM" id="SSF53187">
    <property type="entry name" value="Zn-dependent exopeptidases"/>
    <property type="match status" value="1"/>
</dbReference>
<dbReference type="PANTHER" id="PTHR10404:SF77">
    <property type="entry name" value="GLUTAMATE CARBOXYPEPTIDASE 2 HOMOLOG"/>
    <property type="match status" value="1"/>
</dbReference>
<evidence type="ECO:0000259" key="4">
    <source>
        <dbReference type="Pfam" id="PF04389"/>
    </source>
</evidence>
<dbReference type="FunFam" id="3.40.630.10:FF:000101">
    <property type="entry name" value="N-acetylated alpha-linked acidic dipeptidase like 1"/>
    <property type="match status" value="1"/>
</dbReference>
<dbReference type="CDD" id="cd02121">
    <property type="entry name" value="PA_GCPII_like"/>
    <property type="match status" value="1"/>
</dbReference>
<dbReference type="InterPro" id="IPR046450">
    <property type="entry name" value="PA_dom_sf"/>
</dbReference>
<protein>
    <submittedName>
        <fullName evidence="5">N-acetylated-alpha-linked acidic dipeptidase 2</fullName>
        <ecNumber evidence="5">3.4.17.21</ecNumber>
    </submittedName>
</protein>
<dbReference type="Proteomes" id="UP001381693">
    <property type="component" value="Unassembled WGS sequence"/>
</dbReference>
<evidence type="ECO:0000259" key="2">
    <source>
        <dbReference type="Pfam" id="PF02225"/>
    </source>
</evidence>
<sequence length="723" mass="80731">MKTSMIITISASLSLLFAIITITLVVTFSSNTGGATNYQTHLINNIDRNSIDNFLRNLTTYPHPAGSQRSKDIADMIASLWETHGLQNVNVLPYDVYISEADPDSPNFFQLLSTDGDELHTSSPFQPPVEEFPQEEEDKLISYSAYSGNGVNQTTTVYYANYGSADDFKLLEEKGFDIKGSILIIRYGKLFRGNKVRMAEERGALGVILYSDPADVAPLGPSATYPNTVYAPPGGTQLGSLVLQGDLLTQGYPAKENSYRLPEYEADKPQILVHPVGYGDAYYIISRLSGDEVGEGWQGGLNTTYRYGGMLPAGIELLLSVSNINSVKRIYNVVGSIPGTPEPDRYVLVGNHHDAWTYGGLDPSSATANILELSRIFGQMYKDGWRPRRTVVFCSWDAEETGLLGSTEYAEQFSSSLKDRAVVYLNVDAVMEGNYSFSALAVPHLSDIIYDMAKLVPNPNPEEVNKGNKYIYDTWSERYPGSDEDPEPQIGPLGGGSDFTAYMYVLGIPCLDLCFTVGPGEPGLPLYHMAYETYELNTQLMDRGLYYHEASARMWGLLALEFSRRFVLPINVEKFGLFVRTEFTKFQQDYESQLTDLNITVEIDSLSTTVDKFAEATKTFMNNVDGIDLYSDLTLRQYNDAMMLMDRSLLTPKGLPSRPLLNHVILAPSSINGYVWDAFPGLRDILREESLEQEQIRRRFLEHLTIVEYHISMAANALCFNVW</sequence>
<evidence type="ECO:0000313" key="5">
    <source>
        <dbReference type="EMBL" id="KAK7070639.1"/>
    </source>
</evidence>
<dbReference type="InterPro" id="IPR007484">
    <property type="entry name" value="Peptidase_M28"/>
</dbReference>
<dbReference type="GO" id="GO:0004181">
    <property type="term" value="F:metallocarboxypeptidase activity"/>
    <property type="evidence" value="ECO:0007669"/>
    <property type="project" value="UniProtKB-EC"/>
</dbReference>
<dbReference type="InterPro" id="IPR036757">
    <property type="entry name" value="TFR-like_dimer_dom_sf"/>
</dbReference>
<keyword evidence="5" id="KW-0378">Hydrolase</keyword>
<dbReference type="InterPro" id="IPR007365">
    <property type="entry name" value="TFR-like_dimer_dom"/>
</dbReference>
<dbReference type="AlphaFoldDB" id="A0AAN8X224"/>
<evidence type="ECO:0000259" key="3">
    <source>
        <dbReference type="Pfam" id="PF04253"/>
    </source>
</evidence>
<dbReference type="Pfam" id="PF02225">
    <property type="entry name" value="PA"/>
    <property type="match status" value="1"/>
</dbReference>
<name>A0AAN8X224_HALRR</name>
<keyword evidence="6" id="KW-1185">Reference proteome</keyword>
<feature type="domain" description="Peptidase M28" evidence="4">
    <location>
        <begin position="332"/>
        <end position="535"/>
    </location>
</feature>
<keyword evidence="5" id="KW-0645">Protease</keyword>
<dbReference type="Pfam" id="PF04389">
    <property type="entry name" value="Peptidase_M28"/>
    <property type="match status" value="1"/>
</dbReference>
<reference evidence="5 6" key="1">
    <citation type="submission" date="2023-11" db="EMBL/GenBank/DDBJ databases">
        <title>Halocaridina rubra genome assembly.</title>
        <authorList>
            <person name="Smith C."/>
        </authorList>
    </citation>
    <scope>NUCLEOTIDE SEQUENCE [LARGE SCALE GENOMIC DNA]</scope>
    <source>
        <strain evidence="5">EP-1</strain>
        <tissue evidence="5">Whole</tissue>
    </source>
</reference>
<dbReference type="EC" id="3.4.17.21" evidence="5"/>
<evidence type="ECO:0000256" key="1">
    <source>
        <dbReference type="ARBA" id="ARBA00005634"/>
    </source>
</evidence>
<dbReference type="Gene3D" id="3.40.630.10">
    <property type="entry name" value="Zn peptidases"/>
    <property type="match status" value="1"/>
</dbReference>
<dbReference type="SUPFAM" id="SSF52025">
    <property type="entry name" value="PA domain"/>
    <property type="match status" value="1"/>
</dbReference>
<gene>
    <name evidence="5" type="primary">NAALAD2_7</name>
    <name evidence="5" type="ORF">SK128_017576</name>
</gene>
<dbReference type="Gene3D" id="3.50.30.30">
    <property type="match status" value="1"/>
</dbReference>
<evidence type="ECO:0000313" key="6">
    <source>
        <dbReference type="Proteomes" id="UP001381693"/>
    </source>
</evidence>
<feature type="domain" description="PA" evidence="2">
    <location>
        <begin position="155"/>
        <end position="235"/>
    </location>
</feature>
<comment type="caution">
    <text evidence="5">The sequence shown here is derived from an EMBL/GenBank/DDBJ whole genome shotgun (WGS) entry which is preliminary data.</text>
</comment>
<dbReference type="InterPro" id="IPR003137">
    <property type="entry name" value="PA_domain"/>
</dbReference>
<dbReference type="Pfam" id="PF04253">
    <property type="entry name" value="TFR_dimer"/>
    <property type="match status" value="1"/>
</dbReference>
<comment type="similarity">
    <text evidence="1">Belongs to the peptidase M28 family. M28B subfamily.</text>
</comment>
<accession>A0AAN8X224</accession>
<dbReference type="Gene3D" id="1.20.930.40">
    <property type="entry name" value="Transferrin receptor-like, dimerisation domain"/>
    <property type="match status" value="1"/>
</dbReference>
<organism evidence="5 6">
    <name type="scientific">Halocaridina rubra</name>
    <name type="common">Hawaiian red shrimp</name>
    <dbReference type="NCBI Taxonomy" id="373956"/>
    <lineage>
        <taxon>Eukaryota</taxon>
        <taxon>Metazoa</taxon>
        <taxon>Ecdysozoa</taxon>
        <taxon>Arthropoda</taxon>
        <taxon>Crustacea</taxon>
        <taxon>Multicrustacea</taxon>
        <taxon>Malacostraca</taxon>
        <taxon>Eumalacostraca</taxon>
        <taxon>Eucarida</taxon>
        <taxon>Decapoda</taxon>
        <taxon>Pleocyemata</taxon>
        <taxon>Caridea</taxon>
        <taxon>Atyoidea</taxon>
        <taxon>Atyidae</taxon>
        <taxon>Halocaridina</taxon>
    </lineage>
</organism>
<feature type="domain" description="Transferrin receptor-like dimerisation" evidence="3">
    <location>
        <begin position="603"/>
        <end position="718"/>
    </location>
</feature>